<dbReference type="CDD" id="cd14728">
    <property type="entry name" value="Ere-like"/>
    <property type="match status" value="1"/>
</dbReference>
<accession>A0A0C5FLF8</accession>
<sequence length="433" mass="47000">MATDIRDSTHAVDAAAVMRLLPVRPRLLALGEPTHGEDALLDLRNELFRQLVEEEGYRTIAVESDCVRGLIVDDYVTSGRGALDEVMEHGFSHGWGSQAGNRELVRWMRAYNVRAEHDGRPASDRLRFAGFDGPLEITGAASPRQVLTALHGYLAAEVDADLLPCTADTLDRLIGADERWTEPAAMRDPARSVGRSAEADRLRLLADDLVALLDAQAPHLLAATSREEWDRACLYGRTATGLLRYHHGMADTSPARLTRLVTVRDQMMAGTLLAVAARGPALVHAHNSHLQREKSTMRMGGAPLAWWSAGALVGARLGEEYAFLATALGTIRHRGVDTPPPDTVEGLLYALPRDHCLVDTRRLAAALGDARPAPRVSPWFGYAPFDPAHLADSDGLVFVKDVPQRQGVPDPGSRQRPAGPVAAARPSARPAPW</sequence>
<dbReference type="InterPro" id="IPR052036">
    <property type="entry name" value="Hydrolase/PRTase-associated"/>
</dbReference>
<dbReference type="PANTHER" id="PTHR31299:SF0">
    <property type="entry name" value="ESTERASE, PUTATIVE (AFU_ORTHOLOGUE AFUA_1G05850)-RELATED"/>
    <property type="match status" value="1"/>
</dbReference>
<dbReference type="PIRSF" id="PIRSF036794">
    <property type="entry name" value="UCP_erythr_ester"/>
    <property type="match status" value="1"/>
</dbReference>
<dbReference type="OrthoDB" id="4329964at2"/>
<dbReference type="RefSeq" id="WP_044378765.1">
    <property type="nucleotide sequence ID" value="NZ_CP010849.1"/>
</dbReference>
<dbReference type="HOGENOM" id="CLU_039169_0_0_11"/>
<evidence type="ECO:0000313" key="3">
    <source>
        <dbReference type="Proteomes" id="UP000032234"/>
    </source>
</evidence>
<feature type="region of interest" description="Disordered" evidence="1">
    <location>
        <begin position="401"/>
        <end position="433"/>
    </location>
</feature>
<dbReference type="SUPFAM" id="SSF159501">
    <property type="entry name" value="EreA/ChaN-like"/>
    <property type="match status" value="1"/>
</dbReference>
<dbReference type="Gene3D" id="1.20.1440.30">
    <property type="entry name" value="Biosynthetic Protein domain"/>
    <property type="match status" value="1"/>
</dbReference>
<keyword evidence="3" id="KW-1185">Reference proteome</keyword>
<dbReference type="Pfam" id="PF05139">
    <property type="entry name" value="Erythro_esteras"/>
    <property type="match status" value="1"/>
</dbReference>
<dbReference type="Gene3D" id="3.40.1660.10">
    <property type="entry name" value="EreA-like (biosynthetic domain)"/>
    <property type="match status" value="1"/>
</dbReference>
<dbReference type="STRING" id="477245.TU94_02375"/>
<reference evidence="2 3" key="1">
    <citation type="submission" date="2015-02" db="EMBL/GenBank/DDBJ databases">
        <title>Genome sequence of thermotolerant Streptomyces cyaneogriseus subsp. Noncyanogenus NMWT1, the producer of nematocidal antibiotics nemadectin.</title>
        <authorList>
            <person name="Wang H."/>
            <person name="Li C."/>
            <person name="Xiang W."/>
            <person name="Wang X."/>
        </authorList>
    </citation>
    <scope>NUCLEOTIDE SEQUENCE [LARGE SCALE GENOMIC DNA]</scope>
    <source>
        <strain evidence="2 3">NMWT 1</strain>
    </source>
</reference>
<name>A0A0C5FLF8_9ACTN</name>
<protein>
    <submittedName>
        <fullName evidence="2">Erythromycin esterase</fullName>
    </submittedName>
</protein>
<dbReference type="PANTHER" id="PTHR31299">
    <property type="entry name" value="ESTERASE, PUTATIVE (AFU_ORTHOLOGUE AFUA_1G05850)-RELATED"/>
    <property type="match status" value="1"/>
</dbReference>
<proteinExistence type="predicted"/>
<dbReference type="Proteomes" id="UP000032234">
    <property type="component" value="Chromosome"/>
</dbReference>
<organism evidence="2 3">
    <name type="scientific">Streptomyces cyaneogriseus subsp. noncyanogenus</name>
    <dbReference type="NCBI Taxonomy" id="477245"/>
    <lineage>
        <taxon>Bacteria</taxon>
        <taxon>Bacillati</taxon>
        <taxon>Actinomycetota</taxon>
        <taxon>Actinomycetes</taxon>
        <taxon>Kitasatosporales</taxon>
        <taxon>Streptomycetaceae</taxon>
        <taxon>Streptomyces</taxon>
    </lineage>
</organism>
<evidence type="ECO:0000256" key="1">
    <source>
        <dbReference type="SAM" id="MobiDB-lite"/>
    </source>
</evidence>
<dbReference type="EMBL" id="CP010849">
    <property type="protein sequence ID" value="AJP00547.1"/>
    <property type="molecule type" value="Genomic_DNA"/>
</dbReference>
<dbReference type="InterPro" id="IPR007815">
    <property type="entry name" value="Emycin_Estase"/>
</dbReference>
<dbReference type="Gene3D" id="3.30.1870.10">
    <property type="entry name" value="EreA-like, domain 2"/>
    <property type="match status" value="1"/>
</dbReference>
<dbReference type="InterPro" id="IPR014622">
    <property type="entry name" value="UCP036794_erythomycin"/>
</dbReference>
<dbReference type="KEGG" id="scw:TU94_02375"/>
<evidence type="ECO:0000313" key="2">
    <source>
        <dbReference type="EMBL" id="AJP00547.1"/>
    </source>
</evidence>
<gene>
    <name evidence="2" type="ORF">TU94_02375</name>
</gene>
<feature type="compositionally biased region" description="Low complexity" evidence="1">
    <location>
        <begin position="414"/>
        <end position="433"/>
    </location>
</feature>
<dbReference type="GO" id="GO:0046677">
    <property type="term" value="P:response to antibiotic"/>
    <property type="evidence" value="ECO:0007669"/>
    <property type="project" value="InterPro"/>
</dbReference>
<dbReference type="AlphaFoldDB" id="A0A0C5FLF8"/>